<evidence type="ECO:0000313" key="7">
    <source>
        <dbReference type="Proteomes" id="UP001204746"/>
    </source>
</evidence>
<keyword evidence="3 6" id="KW-0067">ATP-binding</keyword>
<dbReference type="CDD" id="cd19481">
    <property type="entry name" value="RecA-like_protease"/>
    <property type="match status" value="1"/>
</dbReference>
<protein>
    <submittedName>
        <fullName evidence="6">ATP-binding protein</fullName>
    </submittedName>
</protein>
<dbReference type="Pfam" id="PF22977">
    <property type="entry name" value="WHD"/>
    <property type="match status" value="1"/>
</dbReference>
<dbReference type="SUPFAM" id="SSF52540">
    <property type="entry name" value="P-loop containing nucleoside triphosphate hydrolases"/>
    <property type="match status" value="1"/>
</dbReference>
<dbReference type="SMART" id="SM00382">
    <property type="entry name" value="AAA"/>
    <property type="match status" value="1"/>
</dbReference>
<name>A0ABT1V093_9ACTN</name>
<feature type="compositionally biased region" description="Basic residues" evidence="4">
    <location>
        <begin position="19"/>
        <end position="31"/>
    </location>
</feature>
<evidence type="ECO:0000256" key="1">
    <source>
        <dbReference type="ARBA" id="ARBA00006914"/>
    </source>
</evidence>
<evidence type="ECO:0000313" key="6">
    <source>
        <dbReference type="EMBL" id="MCQ8190686.1"/>
    </source>
</evidence>
<comment type="similarity">
    <text evidence="1">Belongs to the AAA ATPase family.</text>
</comment>
<keyword evidence="7" id="KW-1185">Reference proteome</keyword>
<dbReference type="EMBL" id="JANIAA010000013">
    <property type="protein sequence ID" value="MCQ8190686.1"/>
    <property type="molecule type" value="Genomic_DNA"/>
</dbReference>
<dbReference type="InterPro" id="IPR050221">
    <property type="entry name" value="26S_Proteasome_ATPase"/>
</dbReference>
<proteinExistence type="inferred from homology"/>
<dbReference type="Gene3D" id="3.40.50.300">
    <property type="entry name" value="P-loop containing nucleotide triphosphate hydrolases"/>
    <property type="match status" value="1"/>
</dbReference>
<evidence type="ECO:0000256" key="3">
    <source>
        <dbReference type="ARBA" id="ARBA00022840"/>
    </source>
</evidence>
<evidence type="ECO:0000256" key="4">
    <source>
        <dbReference type="SAM" id="MobiDB-lite"/>
    </source>
</evidence>
<dbReference type="Proteomes" id="UP001204746">
    <property type="component" value="Unassembled WGS sequence"/>
</dbReference>
<dbReference type="Pfam" id="PF00004">
    <property type="entry name" value="AAA"/>
    <property type="match status" value="1"/>
</dbReference>
<gene>
    <name evidence="6" type="ORF">NP777_20890</name>
</gene>
<feature type="domain" description="AAA+ ATPase" evidence="5">
    <location>
        <begin position="545"/>
        <end position="677"/>
    </location>
</feature>
<dbReference type="InterPro" id="IPR003593">
    <property type="entry name" value="AAA+_ATPase"/>
</dbReference>
<dbReference type="InterPro" id="IPR027417">
    <property type="entry name" value="P-loop_NTPase"/>
</dbReference>
<keyword evidence="2" id="KW-0547">Nucleotide-binding</keyword>
<dbReference type="GO" id="GO:0005524">
    <property type="term" value="F:ATP binding"/>
    <property type="evidence" value="ECO:0007669"/>
    <property type="project" value="UniProtKB-KW"/>
</dbReference>
<accession>A0ABT1V093</accession>
<dbReference type="InterPro" id="IPR054472">
    <property type="entry name" value="WHD"/>
</dbReference>
<dbReference type="PANTHER" id="PTHR23073">
    <property type="entry name" value="26S PROTEASOME REGULATORY SUBUNIT"/>
    <property type="match status" value="1"/>
</dbReference>
<evidence type="ECO:0000256" key="2">
    <source>
        <dbReference type="ARBA" id="ARBA00022741"/>
    </source>
</evidence>
<organism evidence="6 7">
    <name type="scientific">Streptomyces rugosispiralis</name>
    <dbReference type="NCBI Taxonomy" id="2967341"/>
    <lineage>
        <taxon>Bacteria</taxon>
        <taxon>Bacillati</taxon>
        <taxon>Actinomycetota</taxon>
        <taxon>Actinomycetes</taxon>
        <taxon>Kitasatosporales</taxon>
        <taxon>Streptomycetaceae</taxon>
        <taxon>Streptomyces</taxon>
    </lineage>
</organism>
<evidence type="ECO:0000259" key="5">
    <source>
        <dbReference type="SMART" id="SM00382"/>
    </source>
</evidence>
<feature type="region of interest" description="Disordered" evidence="4">
    <location>
        <begin position="1"/>
        <end position="69"/>
    </location>
</feature>
<dbReference type="InterPro" id="IPR003959">
    <property type="entry name" value="ATPase_AAA_core"/>
</dbReference>
<reference evidence="6 7" key="1">
    <citation type="submission" date="2022-07" db="EMBL/GenBank/DDBJ databases">
        <authorList>
            <person name="Phongsopitanun W."/>
            <person name="Tanasupawat S."/>
        </authorList>
    </citation>
    <scope>NUCLEOTIDE SEQUENCE [LARGE SCALE GENOMIC DNA]</scope>
    <source>
        <strain evidence="6 7">RCU-064</strain>
    </source>
</reference>
<comment type="caution">
    <text evidence="6">The sequence shown here is derived from an EMBL/GenBank/DDBJ whole genome shotgun (WGS) entry which is preliminary data.</text>
</comment>
<sequence>MARPRDTGSPVGPASLRRPGGHRAVRGHGRPGARTDGTAPRGPPQRRPARRRARCGLAGRPDPDLLGRVRPMGASAVEHMRLRLAGLHGALRAAVERQARLAARLTRPDLTPYCVTDEQVDVLLGEVHTFTDTMAEPCAPPPPEPEAERELRRRASAGGRALPLDALATRFGLTRAEQDALLLAAAPELDRGYERIYAYIVDNLNRRLPSVELLLAVGADSAAARLALRRSLGPAGPLRRYGLLRAHGEAAVELAQELLPGPGVLDFLLGWGGDVGLLGHDPGEVAPPEPRMLSPYLSSERLTRLGRALGSGDIDLAGLWGCPPDGQLDSVQALTRAAGAPLRTLTDDPEADLRTAALLGAVLWIPTDDLHGEPRRATADAVSAALLRSRVPVCLTGLKPWRPAGLLAARAYAELTVPVPGFTDRRAMWSAALPDLSVTLLEDLAVRYRMSGGELRAVASVADAGARLAGNGRPEPVAAHVEPAIATVTRGRSGSAVHSITPRRTVDDLVLPDVQFRQILEIASAFRAWPRIAESWGFARRSGHGGVKALFTGEPGTGKTMSAEIVTGMLGLELLKVDLAQVVSKWVGETEKNMEIAFRQAEESHAVLLFDEADALFGKRGEVKHGTDRYANLEVGYLLQRLEASDGLVILTSNLKDNIDPAFTRRFHFVVHFPRPAAAERRRLWRLAFPQEAPLAPDVDLDALARLDMTGAAITAAARTAALAAADGGGDTIAMRHVVRGVARQFQREARLLRPTELGPHAHLLDDASQG</sequence>